<accession>A0A023G6F9</accession>
<dbReference type="InterPro" id="IPR050098">
    <property type="entry name" value="TFPI/VKTCI-like"/>
</dbReference>
<name>A0A023G6F9_AMBTT</name>
<dbReference type="GO" id="GO:0004867">
    <property type="term" value="F:serine-type endopeptidase inhibitor activity"/>
    <property type="evidence" value="ECO:0007669"/>
    <property type="project" value="UniProtKB-KW"/>
</dbReference>
<dbReference type="PANTHER" id="PTHR10083:SF217">
    <property type="entry name" value="BOOPHILIN-H2"/>
    <property type="match status" value="1"/>
</dbReference>
<dbReference type="PANTHER" id="PTHR10083">
    <property type="entry name" value="KUNITZ-TYPE PROTEASE INHIBITOR-RELATED"/>
    <property type="match status" value="1"/>
</dbReference>
<organism evidence="8">
    <name type="scientific">Amblyomma triste</name>
    <name type="common">Neotropical tick</name>
    <dbReference type="NCBI Taxonomy" id="251400"/>
    <lineage>
        <taxon>Eukaryota</taxon>
        <taxon>Metazoa</taxon>
        <taxon>Ecdysozoa</taxon>
        <taxon>Arthropoda</taxon>
        <taxon>Chelicerata</taxon>
        <taxon>Arachnida</taxon>
        <taxon>Acari</taxon>
        <taxon>Parasitiformes</taxon>
        <taxon>Ixodida</taxon>
        <taxon>Ixodoidea</taxon>
        <taxon>Ixodidae</taxon>
        <taxon>Amblyomminae</taxon>
        <taxon>Amblyomma</taxon>
    </lineage>
</organism>
<protein>
    <recommendedName>
        <fullName evidence="7">BPTI/Kunitz inhibitor domain-containing protein</fullName>
    </recommendedName>
</protein>
<dbReference type="Gene3D" id="4.10.410.10">
    <property type="entry name" value="Pancreatic trypsin inhibitor Kunitz domain"/>
    <property type="match status" value="4"/>
</dbReference>
<dbReference type="PRINTS" id="PR00759">
    <property type="entry name" value="BASICPTASE"/>
</dbReference>
<feature type="domain" description="BPTI/Kunitz inhibitor" evidence="7">
    <location>
        <begin position="61"/>
        <end position="112"/>
    </location>
</feature>
<evidence type="ECO:0000313" key="8">
    <source>
        <dbReference type="EMBL" id="JAC29394.1"/>
    </source>
</evidence>
<dbReference type="SMART" id="SM00131">
    <property type="entry name" value="KU"/>
    <property type="match status" value="4"/>
</dbReference>
<reference evidence="8" key="1">
    <citation type="submission" date="2014-03" db="EMBL/GenBank/DDBJ databases">
        <title>The sialotranscriptome of Amblyomma triste, Amblyomma parvum and Amblyomma cajennense ticks, uncovered by 454-based RNA-seq.</title>
        <authorList>
            <person name="Garcia G.R."/>
            <person name="Gardinassi L.G."/>
            <person name="Ribeiro J.M."/>
            <person name="Anatriello E."/>
            <person name="Ferreira B.R."/>
            <person name="Moreira H.N."/>
            <person name="Mafra C."/>
            <person name="Olegario M.M."/>
            <person name="Szabo P.J."/>
            <person name="Miranda-Santos I.K."/>
            <person name="Maruyama S.R."/>
        </authorList>
    </citation>
    <scope>NUCLEOTIDE SEQUENCE</scope>
    <source>
        <strain evidence="8">Mato Grasso do Sul</strain>
        <tissue evidence="8">Salivary glands</tissue>
    </source>
</reference>
<dbReference type="EMBL" id="GBBM01006024">
    <property type="protein sequence ID" value="JAC29394.1"/>
    <property type="molecule type" value="mRNA"/>
</dbReference>
<evidence type="ECO:0000256" key="6">
    <source>
        <dbReference type="ARBA" id="ARBA00023157"/>
    </source>
</evidence>
<evidence type="ECO:0000256" key="4">
    <source>
        <dbReference type="ARBA" id="ARBA00022690"/>
    </source>
</evidence>
<dbReference type="InterPro" id="IPR020901">
    <property type="entry name" value="Prtase_inh_Kunz-CS"/>
</dbReference>
<dbReference type="PROSITE" id="PS50279">
    <property type="entry name" value="BPTI_KUNITZ_2"/>
    <property type="match status" value="3"/>
</dbReference>
<dbReference type="InterPro" id="IPR036880">
    <property type="entry name" value="Kunitz_BPTI_sf"/>
</dbReference>
<evidence type="ECO:0000256" key="1">
    <source>
        <dbReference type="ARBA" id="ARBA00004613"/>
    </source>
</evidence>
<feature type="domain" description="BPTI/Kunitz inhibitor" evidence="7">
    <location>
        <begin position="120"/>
        <end position="171"/>
    </location>
</feature>
<keyword evidence="4" id="KW-0646">Protease inhibitor</keyword>
<sequence length="302" mass="35771">MSCPFLTNSTIRRLVSWNACSSMELLRCLPLICFLAGTFCTSLDEDYQYEEWQTRYAPKDCEKPPLRPLNMPGKFKRWFYNLSRTTCEPFLTSVQEQQENCFESKEACNKNCRDPHYGVCADPKNDRLCKQKTEQRFWFNPDTKRCERYRYGGCSGNTNNFRTPRDCLLDCGEFIDDVCRLPIEVGDCFTKEVRFGYNPSFEACEAFNYTGCGGNRNNFLTAYQCLTACAKESRCLKHTQENKEWYRLAVSYFYDPHKNECRRTKTFFRKSMGPKYNRFPNINECQRVCMRKHVPERKYYLP</sequence>
<dbReference type="GO" id="GO:0005615">
    <property type="term" value="C:extracellular space"/>
    <property type="evidence" value="ECO:0007669"/>
    <property type="project" value="TreeGrafter"/>
</dbReference>
<feature type="domain" description="BPTI/Kunitz inhibitor" evidence="7">
    <location>
        <begin position="179"/>
        <end position="229"/>
    </location>
</feature>
<evidence type="ECO:0000256" key="5">
    <source>
        <dbReference type="ARBA" id="ARBA00022900"/>
    </source>
</evidence>
<keyword evidence="3" id="KW-0800">Toxin</keyword>
<dbReference type="InterPro" id="IPR002223">
    <property type="entry name" value="Kunitz_BPTI"/>
</dbReference>
<comment type="subcellular location">
    <subcellularLocation>
        <location evidence="1">Secreted</location>
    </subcellularLocation>
</comment>
<keyword evidence="5" id="KW-0722">Serine protease inhibitor</keyword>
<evidence type="ECO:0000259" key="7">
    <source>
        <dbReference type="PROSITE" id="PS50279"/>
    </source>
</evidence>
<evidence type="ECO:0000256" key="2">
    <source>
        <dbReference type="ARBA" id="ARBA00022525"/>
    </source>
</evidence>
<dbReference type="Pfam" id="PF00014">
    <property type="entry name" value="Kunitz_BPTI"/>
    <property type="match status" value="3"/>
</dbReference>
<evidence type="ECO:0000256" key="3">
    <source>
        <dbReference type="ARBA" id="ARBA00022656"/>
    </source>
</evidence>
<proteinExistence type="evidence at transcript level"/>
<dbReference type="PROSITE" id="PS00280">
    <property type="entry name" value="BPTI_KUNITZ_1"/>
    <property type="match status" value="1"/>
</dbReference>
<dbReference type="SUPFAM" id="SSF57362">
    <property type="entry name" value="BPTI-like"/>
    <property type="match status" value="4"/>
</dbReference>
<keyword evidence="2" id="KW-0964">Secreted</keyword>
<keyword evidence="6" id="KW-1015">Disulfide bond</keyword>
<dbReference type="AlphaFoldDB" id="A0A023G6F9"/>